<feature type="transmembrane region" description="Helical" evidence="1">
    <location>
        <begin position="101"/>
        <end position="119"/>
    </location>
</feature>
<evidence type="ECO:0000313" key="2">
    <source>
        <dbReference type="EMBL" id="HIQ78157.1"/>
    </source>
</evidence>
<keyword evidence="1" id="KW-0472">Membrane</keyword>
<dbReference type="EMBL" id="DVGA01000033">
    <property type="protein sequence ID" value="HIQ78157.1"/>
    <property type="molecule type" value="Genomic_DNA"/>
</dbReference>
<evidence type="ECO:0000313" key="3">
    <source>
        <dbReference type="Proteomes" id="UP000824262"/>
    </source>
</evidence>
<feature type="transmembrane region" description="Helical" evidence="1">
    <location>
        <begin position="227"/>
        <end position="247"/>
    </location>
</feature>
<organism evidence="2 3">
    <name type="scientific">Candidatus Scatomorpha intestinavium</name>
    <dbReference type="NCBI Taxonomy" id="2840922"/>
    <lineage>
        <taxon>Bacteria</taxon>
        <taxon>Bacillati</taxon>
        <taxon>Bacillota</taxon>
        <taxon>Clostridia</taxon>
        <taxon>Eubacteriales</taxon>
        <taxon>Candidatus Scatomorpha</taxon>
    </lineage>
</organism>
<keyword evidence="1" id="KW-0812">Transmembrane</keyword>
<dbReference type="Proteomes" id="UP000824262">
    <property type="component" value="Unassembled WGS sequence"/>
</dbReference>
<keyword evidence="1" id="KW-1133">Transmembrane helix</keyword>
<feature type="transmembrane region" description="Helical" evidence="1">
    <location>
        <begin position="6"/>
        <end position="24"/>
    </location>
</feature>
<proteinExistence type="predicted"/>
<comment type="caution">
    <text evidence="2">The sequence shown here is derived from an EMBL/GenBank/DDBJ whole genome shotgun (WGS) entry which is preliminary data.</text>
</comment>
<reference evidence="2" key="1">
    <citation type="submission" date="2020-10" db="EMBL/GenBank/DDBJ databases">
        <authorList>
            <person name="Gilroy R."/>
        </authorList>
    </citation>
    <scope>NUCLEOTIDE SEQUENCE</scope>
    <source>
        <strain evidence="2">ChiBcolR7-354</strain>
    </source>
</reference>
<reference evidence="2" key="2">
    <citation type="journal article" date="2021" name="PeerJ">
        <title>Extensive microbial diversity within the chicken gut microbiome revealed by metagenomics and culture.</title>
        <authorList>
            <person name="Gilroy R."/>
            <person name="Ravi A."/>
            <person name="Getino M."/>
            <person name="Pursley I."/>
            <person name="Horton D.L."/>
            <person name="Alikhan N.F."/>
            <person name="Baker D."/>
            <person name="Gharbi K."/>
            <person name="Hall N."/>
            <person name="Watson M."/>
            <person name="Adriaenssens E.M."/>
            <person name="Foster-Nyarko E."/>
            <person name="Jarju S."/>
            <person name="Secka A."/>
            <person name="Antonio M."/>
            <person name="Oren A."/>
            <person name="Chaudhuri R.R."/>
            <person name="La Ragione R."/>
            <person name="Hildebrand F."/>
            <person name="Pallen M.J."/>
        </authorList>
    </citation>
    <scope>NUCLEOTIDE SEQUENCE</scope>
    <source>
        <strain evidence="2">ChiBcolR7-354</strain>
    </source>
</reference>
<dbReference type="Pfam" id="PF14808">
    <property type="entry name" value="TMEM164"/>
    <property type="match status" value="1"/>
</dbReference>
<evidence type="ECO:0000256" key="1">
    <source>
        <dbReference type="SAM" id="Phobius"/>
    </source>
</evidence>
<accession>A0A9D1CRU7</accession>
<dbReference type="AlphaFoldDB" id="A0A9D1CRU7"/>
<name>A0A9D1CRU7_9FIRM</name>
<protein>
    <submittedName>
        <fullName evidence="2">YwaF family protein</fullName>
    </submittedName>
</protein>
<feature type="transmembrane region" description="Helical" evidence="1">
    <location>
        <begin position="169"/>
        <end position="194"/>
    </location>
</feature>
<gene>
    <name evidence="2" type="ORF">IAB77_02735</name>
</gene>
<sequence length="256" mass="28870">MYSFFHFVWLAICALLMAAAFLYLRRKRPPLKSVLSLACAGCVLSEVTKILSVIELVPSADGSAYYPYLELQHLPFHLCSMQILFIFYARFARNGPVKETLLAFMYPSCLIGALLAILIPTTFSGTVDAREAFARPLTYQYFLYHTMLIIFGAYIPMSREIELRPRHYLSTMCIIVGAAFVSFYLNSAFAVPVYSSGTLLSVEYTTNFLFTAAPPIDSIKLTELWHWFAYIGVLGVLAFGLVALLYIPVFRRAGRK</sequence>
<feature type="transmembrane region" description="Helical" evidence="1">
    <location>
        <begin position="139"/>
        <end position="157"/>
    </location>
</feature>